<evidence type="ECO:0000256" key="8">
    <source>
        <dbReference type="ARBA" id="ARBA00023125"/>
    </source>
</evidence>
<reference evidence="12 13" key="1">
    <citation type="submission" date="2017-09" db="EMBL/GenBank/DDBJ databases">
        <title>Bacterial strain isolated from the female urinary microbiota.</title>
        <authorList>
            <person name="Thomas-White K."/>
            <person name="Kumar N."/>
            <person name="Forster S."/>
            <person name="Putonti C."/>
            <person name="Lawley T."/>
            <person name="Wolfe A.J."/>
        </authorList>
    </citation>
    <scope>NUCLEOTIDE SEQUENCE [LARGE SCALE GENOMIC DNA]</scope>
    <source>
        <strain evidence="12 13">UMB0204</strain>
    </source>
</reference>
<dbReference type="GO" id="GO:0006281">
    <property type="term" value="P:DNA repair"/>
    <property type="evidence" value="ECO:0007669"/>
    <property type="project" value="UniProtKB-KW"/>
</dbReference>
<keyword evidence="6" id="KW-0269">Exonuclease</keyword>
<dbReference type="SUPFAM" id="SSF52540">
    <property type="entry name" value="P-loop containing nucleoside triphosphate hydrolases"/>
    <property type="match status" value="1"/>
</dbReference>
<dbReference type="Gene3D" id="3.90.320.10">
    <property type="match status" value="1"/>
</dbReference>
<evidence type="ECO:0000256" key="1">
    <source>
        <dbReference type="ARBA" id="ARBA00022722"/>
    </source>
</evidence>
<evidence type="ECO:0000313" key="12">
    <source>
        <dbReference type="EMBL" id="PMC82251.1"/>
    </source>
</evidence>
<evidence type="ECO:0000259" key="11">
    <source>
        <dbReference type="Pfam" id="PF21445"/>
    </source>
</evidence>
<evidence type="ECO:0000256" key="4">
    <source>
        <dbReference type="ARBA" id="ARBA00022801"/>
    </source>
</evidence>
<organism evidence="12 13">
    <name type="scientific">Anaerococcus hydrogenalis</name>
    <dbReference type="NCBI Taxonomy" id="33029"/>
    <lineage>
        <taxon>Bacteria</taxon>
        <taxon>Bacillati</taxon>
        <taxon>Bacillota</taxon>
        <taxon>Tissierellia</taxon>
        <taxon>Tissierellales</taxon>
        <taxon>Peptoniphilaceae</taxon>
        <taxon>Anaerococcus</taxon>
    </lineage>
</organism>
<dbReference type="Pfam" id="PF12705">
    <property type="entry name" value="PDDEXK_1"/>
    <property type="match status" value="1"/>
</dbReference>
<feature type="domain" description="ATP-dependent helicase/deoxyribonuclease subunit B N-terminal" evidence="11">
    <location>
        <begin position="14"/>
        <end position="268"/>
    </location>
</feature>
<keyword evidence="3" id="KW-0227">DNA damage</keyword>
<dbReference type="GeneID" id="84577662"/>
<dbReference type="Pfam" id="PF21445">
    <property type="entry name" value="ADDB_N"/>
    <property type="match status" value="1"/>
</dbReference>
<dbReference type="Gene3D" id="3.40.50.300">
    <property type="entry name" value="P-loop containing nucleotide triphosphate hydrolases"/>
    <property type="match status" value="4"/>
</dbReference>
<dbReference type="GO" id="GO:0005524">
    <property type="term" value="F:ATP binding"/>
    <property type="evidence" value="ECO:0007669"/>
    <property type="project" value="UniProtKB-KW"/>
</dbReference>
<sequence length="1119" mass="132097">MIKVIMSKFPEENSLYIYKDIEKKLEKKEKSFLIVPEQYTLESDMDFIDSIKYKSVMDAKVLSFSSLISYISQRLSLKKHENLNQVSKAILLTSVLDEIDDKLKLFSNKASDIDFVTSLSDFISNIKEYYFDIDFFDQIENNENLDTMTKLKFKEIKIIYDSYVKKLENSYIDSEDELSIIKDNIKYCDFLKNVNFYFDKFDLLSDLKLDFIRELIKIGAKITVSISLDSKYYQNHFSNDMEIFDQSMRFVESIKSLDKIQIINVEKESDILDINHLYENFEKYNPEKFWDKTSNIKIVESISSTNEIENMALMIERLIRKGYLYSDISIVIANEDEYENLIRRIFSRMNIPIFIDKSQKMTDNHVIKTWLSLIRLVVFNFRKTDLEAFIRSDLIDFGENSLERVLVFQNYMNTRKIKGSMIFDDKYFTLDENFYKGQIKEEKKEELAKVNSIRKIILDLTNDLYEISNKNISASDIVKKIFNLIDNERIKSGFNHYQEYIKENKIEIYEENKQIWDKFITILEQIVSIMKDSKANLRKIYKLIQKACEATTIGLIPPAIDQVLIGDFSRDRINDRKIKIFVGMTDIYFPENNNSDMLISENEKTSLEKEGFDLKIYKAKKNDKILLNILRMFTSSQKIIFSYSLINKNNDPMNKSTSISDIINIFPNISYQKISTGKFDLVKYSKDLLDMKAYQILWDIKEKKKVSEIEKEFVKAYLQFKKDFSKNFEFNISKNSSYDLFIKGFTYSNQKDSLDSEISKKLYNKNRFSVSEIESYARCPYKYFINYGLRAQKNKNLDVDMMEIGNIVHYNMENISKDLRGIDIKNLDDKKLESLVKENFEKAIENSLEKMRANDNKNKFILSNVYGSTQKSTKKVLDQIKKGKFQIDGVEEKYGKGQKYPEVYVDDHNYLEGRIDRIDRFEDFVRIIDYKTGSTEINIKYVFNGIQLQLFVYMLSVKEKKSENLSPVASFYLPLKDEVQKIDDPVTKKTILDIYNKKTKMNGLIIKINEEVLKLLDEDFDGKKSDIFKISRGKVNIFTPEEEEILEKFIKKLISNYICQIKDGNIKLNPLRENQNTYECKNCEFKSICKFDYTIDQDKFRDINKDISLAKIKKELSDE</sequence>
<dbReference type="GO" id="GO:0004386">
    <property type="term" value="F:helicase activity"/>
    <property type="evidence" value="ECO:0007669"/>
    <property type="project" value="UniProtKB-KW"/>
</dbReference>
<evidence type="ECO:0000256" key="6">
    <source>
        <dbReference type="ARBA" id="ARBA00022839"/>
    </source>
</evidence>
<keyword evidence="5" id="KW-0347">Helicase</keyword>
<gene>
    <name evidence="12" type="ORF">CJ192_00525</name>
</gene>
<keyword evidence="2" id="KW-0547">Nucleotide-binding</keyword>
<keyword evidence="8" id="KW-0238">DNA-binding</keyword>
<dbReference type="InterPro" id="IPR027417">
    <property type="entry name" value="P-loop_NTPase"/>
</dbReference>
<keyword evidence="7" id="KW-0067">ATP-binding</keyword>
<dbReference type="GO" id="GO:0004527">
    <property type="term" value="F:exonuclease activity"/>
    <property type="evidence" value="ECO:0007669"/>
    <property type="project" value="UniProtKB-KW"/>
</dbReference>
<dbReference type="InterPro" id="IPR038726">
    <property type="entry name" value="PDDEXK_AddAB-type"/>
</dbReference>
<evidence type="ECO:0000256" key="9">
    <source>
        <dbReference type="ARBA" id="ARBA00023204"/>
    </source>
</evidence>
<dbReference type="InterPro" id="IPR011604">
    <property type="entry name" value="PDDEXK-like_dom_sf"/>
</dbReference>
<dbReference type="EMBL" id="PNHP01000001">
    <property type="protein sequence ID" value="PMC82251.1"/>
    <property type="molecule type" value="Genomic_DNA"/>
</dbReference>
<dbReference type="RefSeq" id="WP_102197359.1">
    <property type="nucleotide sequence ID" value="NZ_PNHP01000001.1"/>
</dbReference>
<dbReference type="InterPro" id="IPR049035">
    <property type="entry name" value="ADDB_N"/>
</dbReference>
<name>A0A2N6UK60_9FIRM</name>
<dbReference type="Proteomes" id="UP000235658">
    <property type="component" value="Unassembled WGS sequence"/>
</dbReference>
<evidence type="ECO:0000256" key="2">
    <source>
        <dbReference type="ARBA" id="ARBA00022741"/>
    </source>
</evidence>
<keyword evidence="1" id="KW-0540">Nuclease</keyword>
<evidence type="ECO:0000256" key="5">
    <source>
        <dbReference type="ARBA" id="ARBA00022806"/>
    </source>
</evidence>
<comment type="caution">
    <text evidence="12">The sequence shown here is derived from an EMBL/GenBank/DDBJ whole genome shotgun (WGS) entry which is preliminary data.</text>
</comment>
<protein>
    <submittedName>
        <fullName evidence="12">Uncharacterized protein</fullName>
    </submittedName>
</protein>
<evidence type="ECO:0000259" key="10">
    <source>
        <dbReference type="Pfam" id="PF12705"/>
    </source>
</evidence>
<keyword evidence="4" id="KW-0378">Hydrolase</keyword>
<evidence type="ECO:0000256" key="3">
    <source>
        <dbReference type="ARBA" id="ARBA00022763"/>
    </source>
</evidence>
<evidence type="ECO:0000313" key="13">
    <source>
        <dbReference type="Proteomes" id="UP000235658"/>
    </source>
</evidence>
<feature type="domain" description="PD-(D/E)XK endonuclease-like" evidence="10">
    <location>
        <begin position="767"/>
        <end position="1090"/>
    </location>
</feature>
<accession>A0A2N6UK60</accession>
<evidence type="ECO:0000256" key="7">
    <source>
        <dbReference type="ARBA" id="ARBA00022840"/>
    </source>
</evidence>
<dbReference type="GO" id="GO:0003677">
    <property type="term" value="F:DNA binding"/>
    <property type="evidence" value="ECO:0007669"/>
    <property type="project" value="UniProtKB-KW"/>
</dbReference>
<keyword evidence="9" id="KW-0234">DNA repair</keyword>
<proteinExistence type="predicted"/>
<dbReference type="AlphaFoldDB" id="A0A2N6UK60"/>